<feature type="chain" id="PRO_5046976685" evidence="2">
    <location>
        <begin position="21"/>
        <end position="636"/>
    </location>
</feature>
<dbReference type="RefSeq" id="WP_212588846.1">
    <property type="nucleotide sequence ID" value="NZ_JAERKB010000002.1"/>
</dbReference>
<evidence type="ECO:0000313" key="4">
    <source>
        <dbReference type="EMBL" id="MBS0968026.1"/>
    </source>
</evidence>
<proteinExistence type="predicted"/>
<feature type="domain" description="Autotransporter" evidence="3">
    <location>
        <begin position="359"/>
        <end position="636"/>
    </location>
</feature>
<evidence type="ECO:0000259" key="3">
    <source>
        <dbReference type="PROSITE" id="PS51208"/>
    </source>
</evidence>
<feature type="signal peptide" evidence="2">
    <location>
        <begin position="1"/>
        <end position="20"/>
    </location>
</feature>
<reference evidence="5" key="2">
    <citation type="submission" date="2023-07" db="EMBL/GenBank/DDBJ databases">
        <title>Genome-inferred correspondence between phylogeny and metabolic traits in the wild Drosophila gut microbiome.</title>
        <authorList>
            <person name="Bueno E."/>
            <person name="Blow F."/>
            <person name="Douglas A.E."/>
        </authorList>
    </citation>
    <scope>NUCLEOTIDE SEQUENCE [LARGE SCALE GENOMIC DNA]</scope>
    <source>
        <strain evidence="5">JGM97</strain>
    </source>
</reference>
<gene>
    <name evidence="4" type="ORF">JK232_03865</name>
</gene>
<sequence length="636" mass="67354">MQRKMLSLCIAFAISTQSVAATPPAASADCPADLQTLTKAQRDALPESCRKVAPAAAHSEQGNGALWATLGSLAIAGAGVAISAAAGGGGDDSPSDPTPTPSNDPDKTLFVYGNGVTLDTRAKTLTFGELTVNNQTYYNTAFTYTPYGIDYQLTSPDGKTLILNGWYTSYGDLLLEGTYGDDNLTWTYNAAGYMTLESADTLSRGRASPVLTARLTDGAARAKRIAVTGVRIGTGFTAGTDAQQVVLQDALASGQINEQNIRSASVVWQAQADKDEHGNIDITMTKNSYAGLVTDPQASGVAQALDKGYTNNELFTSLNLSTTQALNNALKQISGNQATSLTREARVLSNRFSMLADSAPQFGNGLAFNVVAQGDPRAELGNDTQYDMLALRKSLAFGSNQALEVEYGIARLAGNGSRQPGDNGVTGGYSQFFGLQHTQPLGDTLMWRNALHYDVHSLDSRRAIRYDGINKSSDASQRQHALSFRSEAARPLTLGENLTVTPFAGLALRHVMEEGYQERGAGDFNLNMGAGAETAVDAVAGLKLAYEGQNGWRATALLEGGPNLSYHQRQRSASLAGAAGQTFRVDDGQQGGGINGLAQIGLAYQSNAATLGLDAYHWKEDGLMDTGFMLNLSQRF</sequence>
<dbReference type="InterPro" id="IPR005546">
    <property type="entry name" value="Autotransporte_beta"/>
</dbReference>
<evidence type="ECO:0000256" key="2">
    <source>
        <dbReference type="SAM" id="SignalP"/>
    </source>
</evidence>
<dbReference type="Gene3D" id="2.40.128.130">
    <property type="entry name" value="Autotransporter beta-domain"/>
    <property type="match status" value="1"/>
</dbReference>
<name>A0ABS5JDW4_9GAMM</name>
<dbReference type="InterPro" id="IPR058035">
    <property type="entry name" value="BigA/YdbA-like_N"/>
</dbReference>
<reference evidence="4 5" key="1">
    <citation type="submission" date="2020-12" db="EMBL/GenBank/DDBJ databases">
        <authorList>
            <person name="Mcmullen J.G."/>
        </authorList>
    </citation>
    <scope>NUCLEOTIDE SEQUENCE [LARGE SCALE GENOMIC DNA]</scope>
    <source>
        <strain evidence="4 5">JGM97</strain>
    </source>
</reference>
<dbReference type="Pfam" id="PF25784">
    <property type="entry name" value="BigA_N"/>
    <property type="match status" value="1"/>
</dbReference>
<feature type="region of interest" description="Disordered" evidence="1">
    <location>
        <begin position="86"/>
        <end position="106"/>
    </location>
</feature>
<dbReference type="InterPro" id="IPR036709">
    <property type="entry name" value="Autotransporte_beta_dom_sf"/>
</dbReference>
<organism evidence="4 5">
    <name type="scientific">Nissabacter archeti</name>
    <dbReference type="NCBI Taxonomy" id="1917880"/>
    <lineage>
        <taxon>Bacteria</taxon>
        <taxon>Pseudomonadati</taxon>
        <taxon>Pseudomonadota</taxon>
        <taxon>Gammaproteobacteria</taxon>
        <taxon>Enterobacterales</taxon>
        <taxon>Yersiniaceae</taxon>
        <taxon>Nissabacter</taxon>
    </lineage>
</organism>
<protein>
    <submittedName>
        <fullName evidence="4">Autotransporter domain-containing protein</fullName>
    </submittedName>
</protein>
<evidence type="ECO:0000256" key="1">
    <source>
        <dbReference type="SAM" id="MobiDB-lite"/>
    </source>
</evidence>
<comment type="caution">
    <text evidence="4">The sequence shown here is derived from an EMBL/GenBank/DDBJ whole genome shotgun (WGS) entry which is preliminary data.</text>
</comment>
<dbReference type="PROSITE" id="PS51208">
    <property type="entry name" value="AUTOTRANSPORTER"/>
    <property type="match status" value="1"/>
</dbReference>
<dbReference type="SUPFAM" id="SSF103515">
    <property type="entry name" value="Autotransporter"/>
    <property type="match status" value="1"/>
</dbReference>
<dbReference type="Proteomes" id="UP000680634">
    <property type="component" value="Unassembled WGS sequence"/>
</dbReference>
<accession>A0ABS5JDW4</accession>
<dbReference type="InterPro" id="IPR058034">
    <property type="entry name" value="BigA_beta"/>
</dbReference>
<dbReference type="EMBL" id="JAERKB010000002">
    <property type="protein sequence ID" value="MBS0968026.1"/>
    <property type="molecule type" value="Genomic_DNA"/>
</dbReference>
<keyword evidence="2" id="KW-0732">Signal</keyword>
<dbReference type="Pfam" id="PF25783">
    <property type="entry name" value="BigA_beta"/>
    <property type="match status" value="1"/>
</dbReference>
<keyword evidence="5" id="KW-1185">Reference proteome</keyword>
<evidence type="ECO:0000313" key="5">
    <source>
        <dbReference type="Proteomes" id="UP000680634"/>
    </source>
</evidence>
<dbReference type="Pfam" id="PF03797">
    <property type="entry name" value="Autotransporter"/>
    <property type="match status" value="1"/>
</dbReference>